<dbReference type="PANTHER" id="PTHR13947">
    <property type="entry name" value="GNAT FAMILY N-ACETYLTRANSFERASE"/>
    <property type="match status" value="1"/>
</dbReference>
<dbReference type="InterPro" id="IPR000182">
    <property type="entry name" value="GNAT_dom"/>
</dbReference>
<dbReference type="AlphaFoldDB" id="A0A285UNE8"/>
<dbReference type="GO" id="GO:0008080">
    <property type="term" value="F:N-acetyltransferase activity"/>
    <property type="evidence" value="ECO:0007669"/>
    <property type="project" value="InterPro"/>
</dbReference>
<dbReference type="PROSITE" id="PS51186">
    <property type="entry name" value="GNAT"/>
    <property type="match status" value="2"/>
</dbReference>
<dbReference type="Pfam" id="PF00583">
    <property type="entry name" value="Acetyltransf_1"/>
    <property type="match status" value="2"/>
</dbReference>
<name>A0A285UNE8_9BACL</name>
<dbReference type="CDD" id="cd04301">
    <property type="entry name" value="NAT_SF"/>
    <property type="match status" value="2"/>
</dbReference>
<sequence>MNFSIITASFPIDAETFEEIKTLCDEAGNVDRVSYSSLLNLHECRELYSKGFFVLAYDDGLDKLVGVASASDIMGLNTYEWSMVVSPMYRQIGIGTAIFKVLHEGLYDRGAEGELALAHENSTYGRTFLERFGFRYSFSEATFEAKASVIDLEDHISIRQYTEDDQNALIQIFGDAFGDFRDESIDLIEYNTATEGSVVWVAEMDEEVVGTMTTTKEGEVQKITALAVHPDMQGKGIGTALLNWSKHFSLRNGERFVMLDVELENERALSVYEKAGFQKCMQVDYFVYSSKRD</sequence>
<evidence type="ECO:0000313" key="4">
    <source>
        <dbReference type="Proteomes" id="UP000219252"/>
    </source>
</evidence>
<dbReference type="InterPro" id="IPR050769">
    <property type="entry name" value="NAT_camello-type"/>
</dbReference>
<reference evidence="4" key="1">
    <citation type="submission" date="2017-08" db="EMBL/GenBank/DDBJ databases">
        <authorList>
            <person name="Varghese N."/>
            <person name="Submissions S."/>
        </authorList>
    </citation>
    <scope>NUCLEOTIDE SEQUENCE [LARGE SCALE GENOMIC DNA]</scope>
    <source>
        <strain evidence="4">JC23</strain>
    </source>
</reference>
<gene>
    <name evidence="3" type="ORF">SAMN05877842_11598</name>
</gene>
<keyword evidence="1" id="KW-0808">Transferase</keyword>
<dbReference type="PANTHER" id="PTHR13947:SF37">
    <property type="entry name" value="LD18367P"/>
    <property type="match status" value="1"/>
</dbReference>
<dbReference type="OrthoDB" id="7163760at2"/>
<feature type="domain" description="N-acetyltransferase" evidence="2">
    <location>
        <begin position="156"/>
        <end position="293"/>
    </location>
</feature>
<dbReference type="Proteomes" id="UP000219252">
    <property type="component" value="Unassembled WGS sequence"/>
</dbReference>
<evidence type="ECO:0000313" key="3">
    <source>
        <dbReference type="EMBL" id="SOC43352.1"/>
    </source>
</evidence>
<accession>A0A285UNE8</accession>
<evidence type="ECO:0000256" key="1">
    <source>
        <dbReference type="ARBA" id="ARBA00022679"/>
    </source>
</evidence>
<evidence type="ECO:0000259" key="2">
    <source>
        <dbReference type="PROSITE" id="PS51186"/>
    </source>
</evidence>
<organism evidence="3 4">
    <name type="scientific">Ureibacillus acetophenoni</name>
    <dbReference type="NCBI Taxonomy" id="614649"/>
    <lineage>
        <taxon>Bacteria</taxon>
        <taxon>Bacillati</taxon>
        <taxon>Bacillota</taxon>
        <taxon>Bacilli</taxon>
        <taxon>Bacillales</taxon>
        <taxon>Caryophanaceae</taxon>
        <taxon>Ureibacillus</taxon>
    </lineage>
</organism>
<dbReference type="Gene3D" id="3.40.630.30">
    <property type="match status" value="2"/>
</dbReference>
<dbReference type="SUPFAM" id="SSF55729">
    <property type="entry name" value="Acyl-CoA N-acyltransferases (Nat)"/>
    <property type="match status" value="1"/>
</dbReference>
<keyword evidence="4" id="KW-1185">Reference proteome</keyword>
<feature type="domain" description="N-acetyltransferase" evidence="2">
    <location>
        <begin position="4"/>
        <end position="153"/>
    </location>
</feature>
<dbReference type="EMBL" id="OBQC01000015">
    <property type="protein sequence ID" value="SOC43352.1"/>
    <property type="molecule type" value="Genomic_DNA"/>
</dbReference>
<proteinExistence type="predicted"/>
<dbReference type="RefSeq" id="WP_097150767.1">
    <property type="nucleotide sequence ID" value="NZ_OBQC01000015.1"/>
</dbReference>
<dbReference type="InterPro" id="IPR016181">
    <property type="entry name" value="Acyl_CoA_acyltransferase"/>
</dbReference>
<protein>
    <submittedName>
        <fullName evidence="3">Mycothiol synthase</fullName>
    </submittedName>
</protein>